<name>A0ABD1N0N8_9FABA</name>
<evidence type="ECO:0000313" key="2">
    <source>
        <dbReference type="Proteomes" id="UP001603857"/>
    </source>
</evidence>
<keyword evidence="2" id="KW-1185">Reference proteome</keyword>
<dbReference type="EMBL" id="JBGMDY010000003">
    <property type="protein sequence ID" value="KAL2341651.1"/>
    <property type="molecule type" value="Genomic_DNA"/>
</dbReference>
<accession>A0ABD1N0N8</accession>
<evidence type="ECO:0000313" key="1">
    <source>
        <dbReference type="EMBL" id="KAL2341651.1"/>
    </source>
</evidence>
<dbReference type="Proteomes" id="UP001603857">
    <property type="component" value="Unassembled WGS sequence"/>
</dbReference>
<gene>
    <name evidence="1" type="ORF">Fmac_009591</name>
</gene>
<reference evidence="1 2" key="1">
    <citation type="submission" date="2024-08" db="EMBL/GenBank/DDBJ databases">
        <title>Insights into the chromosomal genome structure of Flemingia macrophylla.</title>
        <authorList>
            <person name="Ding Y."/>
            <person name="Zhao Y."/>
            <person name="Bi W."/>
            <person name="Wu M."/>
            <person name="Zhao G."/>
            <person name="Gong Y."/>
            <person name="Li W."/>
            <person name="Zhang P."/>
        </authorList>
    </citation>
    <scope>NUCLEOTIDE SEQUENCE [LARGE SCALE GENOMIC DNA]</scope>
    <source>
        <strain evidence="1">DYQJB</strain>
        <tissue evidence="1">Leaf</tissue>
    </source>
</reference>
<proteinExistence type="predicted"/>
<sequence length="168" mass="19147">MTKNEMKTIEIVSIIMIKLNFAQAKSNPSCVQVKPKNDSLLCDIKCNSRCAPFELFPPMYIKCYRDCQQDCDKKSMDVVYDCIVGCGLIKSIDVNKVKIGSIETEHEHDNALSGLSLLITPRDSPRQTIRLPHHRPLQMTPLAAQYPWHYNGPTLQDITKTDVQLKFH</sequence>
<comment type="caution">
    <text evidence="1">The sequence shown here is derived from an EMBL/GenBank/DDBJ whole genome shotgun (WGS) entry which is preliminary data.</text>
</comment>
<protein>
    <submittedName>
        <fullName evidence="1">Uncharacterized protein</fullName>
    </submittedName>
</protein>
<organism evidence="1 2">
    <name type="scientific">Flemingia macrophylla</name>
    <dbReference type="NCBI Taxonomy" id="520843"/>
    <lineage>
        <taxon>Eukaryota</taxon>
        <taxon>Viridiplantae</taxon>
        <taxon>Streptophyta</taxon>
        <taxon>Embryophyta</taxon>
        <taxon>Tracheophyta</taxon>
        <taxon>Spermatophyta</taxon>
        <taxon>Magnoliopsida</taxon>
        <taxon>eudicotyledons</taxon>
        <taxon>Gunneridae</taxon>
        <taxon>Pentapetalae</taxon>
        <taxon>rosids</taxon>
        <taxon>fabids</taxon>
        <taxon>Fabales</taxon>
        <taxon>Fabaceae</taxon>
        <taxon>Papilionoideae</taxon>
        <taxon>50 kb inversion clade</taxon>
        <taxon>NPAAA clade</taxon>
        <taxon>indigoferoid/millettioid clade</taxon>
        <taxon>Phaseoleae</taxon>
        <taxon>Flemingia</taxon>
    </lineage>
</organism>
<dbReference type="AlphaFoldDB" id="A0ABD1N0N8"/>